<gene>
    <name evidence="2" type="ORF">SDC9_63350</name>
</gene>
<proteinExistence type="predicted"/>
<feature type="region of interest" description="Disordered" evidence="1">
    <location>
        <begin position="1"/>
        <end position="37"/>
    </location>
</feature>
<comment type="caution">
    <text evidence="2">The sequence shown here is derived from an EMBL/GenBank/DDBJ whole genome shotgun (WGS) entry which is preliminary data.</text>
</comment>
<protein>
    <submittedName>
        <fullName evidence="2">Uncharacterized protein</fullName>
    </submittedName>
</protein>
<accession>A0A644XMH6</accession>
<dbReference type="EMBL" id="VSSQ01002708">
    <property type="protein sequence ID" value="MPM16968.1"/>
    <property type="molecule type" value="Genomic_DNA"/>
</dbReference>
<evidence type="ECO:0000256" key="1">
    <source>
        <dbReference type="SAM" id="MobiDB-lite"/>
    </source>
</evidence>
<sequence>MKHSADTGMAQKASKLRPFGVGEIHGTTNSGGMKHEIARTKDLEAAVERG</sequence>
<organism evidence="2">
    <name type="scientific">bioreactor metagenome</name>
    <dbReference type="NCBI Taxonomy" id="1076179"/>
    <lineage>
        <taxon>unclassified sequences</taxon>
        <taxon>metagenomes</taxon>
        <taxon>ecological metagenomes</taxon>
    </lineage>
</organism>
<reference evidence="2" key="1">
    <citation type="submission" date="2019-08" db="EMBL/GenBank/DDBJ databases">
        <authorList>
            <person name="Kucharzyk K."/>
            <person name="Murdoch R.W."/>
            <person name="Higgins S."/>
            <person name="Loffler F."/>
        </authorList>
    </citation>
    <scope>NUCLEOTIDE SEQUENCE</scope>
</reference>
<name>A0A644XMH6_9ZZZZ</name>
<dbReference type="AlphaFoldDB" id="A0A644XMH6"/>
<evidence type="ECO:0000313" key="2">
    <source>
        <dbReference type="EMBL" id="MPM16968.1"/>
    </source>
</evidence>